<dbReference type="EMBL" id="CAJNRD030001119">
    <property type="protein sequence ID" value="CAG5089843.1"/>
    <property type="molecule type" value="Genomic_DNA"/>
</dbReference>
<proteinExistence type="predicted"/>
<sequence length="111" mass="12801">MFTKIVFIAIVYLYFSTELHGDKIDDALEEQKVKLSKICVDLGYEFACALDETCVPSCANDYLDVQENKCQYINKSIYDFEMVEFFECKLPNYYSADDFGQCEGGSCVRIF</sequence>
<gene>
    <name evidence="2" type="ORF">HICCMSTLAB_LOCUS5397</name>
</gene>
<keyword evidence="3" id="KW-1185">Reference proteome</keyword>
<dbReference type="OrthoDB" id="10358563at2759"/>
<evidence type="ECO:0000256" key="1">
    <source>
        <dbReference type="SAM" id="SignalP"/>
    </source>
</evidence>
<reference evidence="2" key="1">
    <citation type="submission" date="2021-04" db="EMBL/GenBank/DDBJ databases">
        <authorList>
            <person name="Chebbi M.A.C M."/>
        </authorList>
    </citation>
    <scope>NUCLEOTIDE SEQUENCE</scope>
</reference>
<evidence type="ECO:0000313" key="2">
    <source>
        <dbReference type="EMBL" id="CAG5089843.1"/>
    </source>
</evidence>
<evidence type="ECO:0000313" key="3">
    <source>
        <dbReference type="Proteomes" id="UP000786811"/>
    </source>
</evidence>
<keyword evidence="1" id="KW-0732">Signal</keyword>
<accession>A0A8J2MJF1</accession>
<dbReference type="Proteomes" id="UP000786811">
    <property type="component" value="Unassembled WGS sequence"/>
</dbReference>
<organism evidence="2 3">
    <name type="scientific">Cotesia congregata</name>
    <name type="common">Parasitoid wasp</name>
    <name type="synonym">Apanteles congregatus</name>
    <dbReference type="NCBI Taxonomy" id="51543"/>
    <lineage>
        <taxon>Eukaryota</taxon>
        <taxon>Metazoa</taxon>
        <taxon>Ecdysozoa</taxon>
        <taxon>Arthropoda</taxon>
        <taxon>Hexapoda</taxon>
        <taxon>Insecta</taxon>
        <taxon>Pterygota</taxon>
        <taxon>Neoptera</taxon>
        <taxon>Endopterygota</taxon>
        <taxon>Hymenoptera</taxon>
        <taxon>Apocrita</taxon>
        <taxon>Ichneumonoidea</taxon>
        <taxon>Braconidae</taxon>
        <taxon>Microgastrinae</taxon>
        <taxon>Cotesia</taxon>
    </lineage>
</organism>
<comment type="caution">
    <text evidence="2">The sequence shown here is derived from an EMBL/GenBank/DDBJ whole genome shotgun (WGS) entry which is preliminary data.</text>
</comment>
<feature type="signal peptide" evidence="1">
    <location>
        <begin position="1"/>
        <end position="21"/>
    </location>
</feature>
<name>A0A8J2MJF1_COTCN</name>
<protein>
    <submittedName>
        <fullName evidence="2">Uncharacterized protein</fullName>
    </submittedName>
</protein>
<feature type="chain" id="PRO_5035304219" evidence="1">
    <location>
        <begin position="22"/>
        <end position="111"/>
    </location>
</feature>
<dbReference type="AlphaFoldDB" id="A0A8J2MJF1"/>